<protein>
    <submittedName>
        <fullName evidence="1">Uncharacterized protein</fullName>
    </submittedName>
</protein>
<evidence type="ECO:0000313" key="1">
    <source>
        <dbReference type="EMBL" id="VVP03296.1"/>
    </source>
</evidence>
<sequence>MYRSSHACRLNIAPLILVLTLLGSNAWAGGILIYEADQMILRFINRAGSPLLADFCPSRRAVIDPKRTSRASF</sequence>
<name>A0A5E7KQY5_PSEFL</name>
<accession>A0A5E7KQY5</accession>
<dbReference type="EMBL" id="CABVIK010000009">
    <property type="protein sequence ID" value="VVP03296.1"/>
    <property type="molecule type" value="Genomic_DNA"/>
</dbReference>
<reference evidence="1 2" key="1">
    <citation type="submission" date="2019-09" db="EMBL/GenBank/DDBJ databases">
        <authorList>
            <person name="Chandra G."/>
            <person name="Truman W A."/>
        </authorList>
    </citation>
    <scope>NUCLEOTIDE SEQUENCE [LARGE SCALE GENOMIC DNA]</scope>
    <source>
        <strain evidence="1">PS870</strain>
    </source>
</reference>
<dbReference type="Proteomes" id="UP000349468">
    <property type="component" value="Unassembled WGS sequence"/>
</dbReference>
<proteinExistence type="predicted"/>
<gene>
    <name evidence="1" type="ORF">PS870_02925</name>
</gene>
<evidence type="ECO:0000313" key="2">
    <source>
        <dbReference type="Proteomes" id="UP000349468"/>
    </source>
</evidence>
<dbReference type="AlphaFoldDB" id="A0A5E7KQY5"/>
<organism evidence="1 2">
    <name type="scientific">Pseudomonas fluorescens</name>
    <dbReference type="NCBI Taxonomy" id="294"/>
    <lineage>
        <taxon>Bacteria</taxon>
        <taxon>Pseudomonadati</taxon>
        <taxon>Pseudomonadota</taxon>
        <taxon>Gammaproteobacteria</taxon>
        <taxon>Pseudomonadales</taxon>
        <taxon>Pseudomonadaceae</taxon>
        <taxon>Pseudomonas</taxon>
    </lineage>
</organism>